<dbReference type="EMBL" id="JACOPV010000015">
    <property type="protein sequence ID" value="MBM5460253.1"/>
    <property type="molecule type" value="Genomic_DNA"/>
</dbReference>
<dbReference type="Proteomes" id="UP000745663">
    <property type="component" value="Unassembled WGS sequence"/>
</dbReference>
<dbReference type="InterPro" id="IPR013520">
    <property type="entry name" value="Ribonucl_H"/>
</dbReference>
<protein>
    <submittedName>
        <fullName evidence="5">3'-5' exonuclease</fullName>
    </submittedName>
</protein>
<dbReference type="RefSeq" id="WP_203585311.1">
    <property type="nucleotide sequence ID" value="NZ_JACOPV010000015.1"/>
</dbReference>
<organism evidence="5 6">
    <name type="scientific">Pseudomonas arcuscaelestis</name>
    <dbReference type="NCBI Taxonomy" id="2710591"/>
    <lineage>
        <taxon>Bacteria</taxon>
        <taxon>Pseudomonadati</taxon>
        <taxon>Pseudomonadota</taxon>
        <taxon>Gammaproteobacteria</taxon>
        <taxon>Pseudomonadales</taxon>
        <taxon>Pseudomonadaceae</taxon>
        <taxon>Pseudomonas</taxon>
    </lineage>
</organism>
<name>A0ABS2C4L2_9PSED</name>
<evidence type="ECO:0000313" key="5">
    <source>
        <dbReference type="EMBL" id="MBM5460253.1"/>
    </source>
</evidence>
<dbReference type="Gene3D" id="3.30.420.10">
    <property type="entry name" value="Ribonuclease H-like superfamily/Ribonuclease H"/>
    <property type="match status" value="1"/>
</dbReference>
<dbReference type="Pfam" id="PF00929">
    <property type="entry name" value="RNase_T"/>
    <property type="match status" value="1"/>
</dbReference>
<keyword evidence="1" id="KW-0540">Nuclease</keyword>
<dbReference type="SMART" id="SM00479">
    <property type="entry name" value="EXOIII"/>
    <property type="match status" value="1"/>
</dbReference>
<keyword evidence="3 5" id="KW-0269">Exonuclease</keyword>
<dbReference type="GO" id="GO:0004527">
    <property type="term" value="F:exonuclease activity"/>
    <property type="evidence" value="ECO:0007669"/>
    <property type="project" value="UniProtKB-KW"/>
</dbReference>
<keyword evidence="2" id="KW-0378">Hydrolase</keyword>
<gene>
    <name evidence="5" type="ORF">H8F21_22065</name>
</gene>
<dbReference type="InterPro" id="IPR036397">
    <property type="entry name" value="RNaseH_sf"/>
</dbReference>
<evidence type="ECO:0000256" key="1">
    <source>
        <dbReference type="ARBA" id="ARBA00022722"/>
    </source>
</evidence>
<dbReference type="SUPFAM" id="SSF53098">
    <property type="entry name" value="Ribonuclease H-like"/>
    <property type="match status" value="1"/>
</dbReference>
<dbReference type="InterPro" id="IPR012337">
    <property type="entry name" value="RNaseH-like_sf"/>
</dbReference>
<comment type="caution">
    <text evidence="5">The sequence shown here is derived from an EMBL/GenBank/DDBJ whole genome shotgun (WGS) entry which is preliminary data.</text>
</comment>
<sequence>MSDLICVYDSETTGFPHWKLPSDDPRQPHIVDICALLYTPEGELVDSFEAMVRPDGWDIPNEVSVIHGITNEMALEHGIPEALAIEGFLAIQRRAGLRVAHNESFDARIMRIALKRFKDAWVAEDFRDGAKYCTAIMSKPICQLPPTDAMKATNFKNSFKTPTVSEALKFFTGEDLVDAHRARPDAEACARVYFALQAYQSAA</sequence>
<dbReference type="PANTHER" id="PTHR30231:SF4">
    <property type="entry name" value="PROTEIN NEN2"/>
    <property type="match status" value="1"/>
</dbReference>
<reference evidence="5 6" key="1">
    <citation type="submission" date="2020-08" db="EMBL/GenBank/DDBJ databases">
        <title>Description of novel Pseudomonas species.</title>
        <authorList>
            <person name="Duman M."/>
            <person name="Mulet M."/>
            <person name="Altun S."/>
            <person name="Saticioglu I.B."/>
            <person name="Lalucat J."/>
            <person name="Garcia-Valdes E."/>
        </authorList>
    </citation>
    <scope>NUCLEOTIDE SEQUENCE [LARGE SCALE GENOMIC DNA]</scope>
    <source>
        <strain evidence="5 6">P66</strain>
    </source>
</reference>
<evidence type="ECO:0000256" key="2">
    <source>
        <dbReference type="ARBA" id="ARBA00022801"/>
    </source>
</evidence>
<proteinExistence type="predicted"/>
<evidence type="ECO:0000313" key="6">
    <source>
        <dbReference type="Proteomes" id="UP000745663"/>
    </source>
</evidence>
<feature type="domain" description="Exonuclease" evidence="4">
    <location>
        <begin position="4"/>
        <end position="202"/>
    </location>
</feature>
<evidence type="ECO:0000259" key="4">
    <source>
        <dbReference type="SMART" id="SM00479"/>
    </source>
</evidence>
<dbReference type="CDD" id="cd06127">
    <property type="entry name" value="DEDDh"/>
    <property type="match status" value="1"/>
</dbReference>
<keyword evidence="6" id="KW-1185">Reference proteome</keyword>
<dbReference type="PANTHER" id="PTHR30231">
    <property type="entry name" value="DNA POLYMERASE III SUBUNIT EPSILON"/>
    <property type="match status" value="1"/>
</dbReference>
<evidence type="ECO:0000256" key="3">
    <source>
        <dbReference type="ARBA" id="ARBA00022839"/>
    </source>
</evidence>
<accession>A0ABS2C4L2</accession>